<keyword evidence="4" id="KW-1185">Reference proteome</keyword>
<evidence type="ECO:0000313" key="3">
    <source>
        <dbReference type="EMBL" id="KAH8019970.1"/>
    </source>
</evidence>
<reference evidence="3" key="1">
    <citation type="journal article" date="2020" name="Cell">
        <title>Large-Scale Comparative Analyses of Tick Genomes Elucidate Their Genetic Diversity and Vector Capacities.</title>
        <authorList>
            <consortium name="Tick Genome and Microbiome Consortium (TIGMIC)"/>
            <person name="Jia N."/>
            <person name="Wang J."/>
            <person name="Shi W."/>
            <person name="Du L."/>
            <person name="Sun Y."/>
            <person name="Zhan W."/>
            <person name="Jiang J.F."/>
            <person name="Wang Q."/>
            <person name="Zhang B."/>
            <person name="Ji P."/>
            <person name="Bell-Sakyi L."/>
            <person name="Cui X.M."/>
            <person name="Yuan T.T."/>
            <person name="Jiang B.G."/>
            <person name="Yang W.F."/>
            <person name="Lam T.T."/>
            <person name="Chang Q.C."/>
            <person name="Ding S.J."/>
            <person name="Wang X.J."/>
            <person name="Zhu J.G."/>
            <person name="Ruan X.D."/>
            <person name="Zhao L."/>
            <person name="Wei J.T."/>
            <person name="Ye R.Z."/>
            <person name="Que T.C."/>
            <person name="Du C.H."/>
            <person name="Zhou Y.H."/>
            <person name="Cheng J.X."/>
            <person name="Dai P.F."/>
            <person name="Guo W.B."/>
            <person name="Han X.H."/>
            <person name="Huang E.J."/>
            <person name="Li L.F."/>
            <person name="Wei W."/>
            <person name="Gao Y.C."/>
            <person name="Liu J.Z."/>
            <person name="Shao H.Z."/>
            <person name="Wang X."/>
            <person name="Wang C.C."/>
            <person name="Yang T.C."/>
            <person name="Huo Q.B."/>
            <person name="Li W."/>
            <person name="Chen H.Y."/>
            <person name="Chen S.E."/>
            <person name="Zhou L.G."/>
            <person name="Ni X.B."/>
            <person name="Tian J.H."/>
            <person name="Sheng Y."/>
            <person name="Liu T."/>
            <person name="Pan Y.S."/>
            <person name="Xia L.Y."/>
            <person name="Li J."/>
            <person name="Zhao F."/>
            <person name="Cao W.C."/>
        </authorList>
    </citation>
    <scope>NUCLEOTIDE SEQUENCE</scope>
    <source>
        <strain evidence="3">Rmic-2018</strain>
    </source>
</reference>
<gene>
    <name evidence="3" type="ORF">HPB51_023635</name>
</gene>
<dbReference type="PROSITE" id="PS50177">
    <property type="entry name" value="NTF2_DOMAIN"/>
    <property type="match status" value="1"/>
</dbReference>
<feature type="domain" description="NTF2" evidence="2">
    <location>
        <begin position="22"/>
        <end position="134"/>
    </location>
</feature>
<dbReference type="Gene3D" id="3.10.450.50">
    <property type="match status" value="1"/>
</dbReference>
<reference evidence="3" key="2">
    <citation type="submission" date="2021-09" db="EMBL/GenBank/DDBJ databases">
        <authorList>
            <person name="Jia N."/>
            <person name="Wang J."/>
            <person name="Shi W."/>
            <person name="Du L."/>
            <person name="Sun Y."/>
            <person name="Zhan W."/>
            <person name="Jiang J."/>
            <person name="Wang Q."/>
            <person name="Zhang B."/>
            <person name="Ji P."/>
            <person name="Sakyi L.B."/>
            <person name="Cui X."/>
            <person name="Yuan T."/>
            <person name="Jiang B."/>
            <person name="Yang W."/>
            <person name="Lam T.T.-Y."/>
            <person name="Chang Q."/>
            <person name="Ding S."/>
            <person name="Wang X."/>
            <person name="Zhu J."/>
            <person name="Ruan X."/>
            <person name="Zhao L."/>
            <person name="Wei J."/>
            <person name="Que T."/>
            <person name="Du C."/>
            <person name="Cheng J."/>
            <person name="Dai P."/>
            <person name="Han X."/>
            <person name="Huang E."/>
            <person name="Gao Y."/>
            <person name="Liu J."/>
            <person name="Shao H."/>
            <person name="Ye R."/>
            <person name="Li L."/>
            <person name="Wei W."/>
            <person name="Wang X."/>
            <person name="Wang C."/>
            <person name="Huo Q."/>
            <person name="Li W."/>
            <person name="Guo W."/>
            <person name="Chen H."/>
            <person name="Chen S."/>
            <person name="Zhou L."/>
            <person name="Zhou L."/>
            <person name="Ni X."/>
            <person name="Tian J."/>
            <person name="Zhou Y."/>
            <person name="Sheng Y."/>
            <person name="Liu T."/>
            <person name="Pan Y."/>
            <person name="Xia L."/>
            <person name="Li J."/>
            <person name="Zhao F."/>
            <person name="Cao W."/>
        </authorList>
    </citation>
    <scope>NUCLEOTIDE SEQUENCE</scope>
    <source>
        <strain evidence="3">Rmic-2018</strain>
        <tissue evidence="3">Larvae</tissue>
    </source>
</reference>
<dbReference type="EMBL" id="JABSTU010000010">
    <property type="protein sequence ID" value="KAH8019970.1"/>
    <property type="molecule type" value="Genomic_DNA"/>
</dbReference>
<dbReference type="InterPro" id="IPR045875">
    <property type="entry name" value="NTF2"/>
</dbReference>
<dbReference type="GO" id="GO:0015031">
    <property type="term" value="P:protein transport"/>
    <property type="evidence" value="ECO:0007669"/>
    <property type="project" value="UniProtKB-KW"/>
</dbReference>
<dbReference type="GO" id="GO:0051028">
    <property type="term" value="P:mRNA transport"/>
    <property type="evidence" value="ECO:0007669"/>
    <property type="project" value="UniProtKB-UniRule"/>
</dbReference>
<dbReference type="Proteomes" id="UP000821866">
    <property type="component" value="Chromosome 8"/>
</dbReference>
<proteinExistence type="predicted"/>
<name>A0A9J6DD99_RHIMP</name>
<dbReference type="InterPro" id="IPR002075">
    <property type="entry name" value="NTF2_dom"/>
</dbReference>
<comment type="subcellular location">
    <subcellularLocation>
        <location evidence="1">Cytoplasm</location>
    </subcellularLocation>
    <subcellularLocation>
        <location evidence="1">Nucleus</location>
    </subcellularLocation>
</comment>
<dbReference type="Pfam" id="PF02136">
    <property type="entry name" value="NTF2"/>
    <property type="match status" value="1"/>
</dbReference>
<evidence type="ECO:0000313" key="4">
    <source>
        <dbReference type="Proteomes" id="UP000821866"/>
    </source>
</evidence>
<dbReference type="GO" id="GO:0005737">
    <property type="term" value="C:cytoplasm"/>
    <property type="evidence" value="ECO:0007669"/>
    <property type="project" value="UniProtKB-SubCell"/>
</dbReference>
<dbReference type="PANTHER" id="PTHR12612">
    <property type="entry name" value="NUCLEAR TRANSPORT FACTOR 2"/>
    <property type="match status" value="1"/>
</dbReference>
<sequence>MAGLGSPDALSVQQEDLLVARVGPHFVGLFYNALENQRGLMRNFFADTAKLVWNGNTCYTKEDIGKFYDSLPACRIDVICADGEAFLHQGQRALGLVVGGLIKFLDDGWVQFKEVFVLTGENNGWKVAEDTFCLQGPVPQRD</sequence>
<dbReference type="SUPFAM" id="SSF54427">
    <property type="entry name" value="NTF2-like"/>
    <property type="match status" value="1"/>
</dbReference>
<dbReference type="InterPro" id="IPR032710">
    <property type="entry name" value="NTF2-like_dom_sf"/>
</dbReference>
<dbReference type="OrthoDB" id="25408at2759"/>
<dbReference type="GO" id="GO:0006913">
    <property type="term" value="P:nucleocytoplasmic transport"/>
    <property type="evidence" value="ECO:0007669"/>
    <property type="project" value="UniProtKB-UniRule"/>
</dbReference>
<keyword evidence="1" id="KW-0539">Nucleus</keyword>
<keyword evidence="1" id="KW-0653">Protein transport</keyword>
<evidence type="ECO:0000259" key="2">
    <source>
        <dbReference type="PROSITE" id="PS50177"/>
    </source>
</evidence>
<comment type="function">
    <text evidence="1">Has a role in nuclear-cytoplasmic transport of proteins and mRNAs.</text>
</comment>
<dbReference type="OMA" id="CRIDVIC"/>
<accession>A0A9J6DD99</accession>
<keyword evidence="1" id="KW-0963">Cytoplasm</keyword>
<dbReference type="VEuPathDB" id="VectorBase:LOC119176872"/>
<dbReference type="GO" id="GO:0005634">
    <property type="term" value="C:nucleus"/>
    <property type="evidence" value="ECO:0007669"/>
    <property type="project" value="UniProtKB-SubCell"/>
</dbReference>
<protein>
    <recommendedName>
        <fullName evidence="1">NTF2-related export protein</fullName>
    </recommendedName>
</protein>
<evidence type="ECO:0000256" key="1">
    <source>
        <dbReference type="RuleBase" id="RU369002"/>
    </source>
</evidence>
<dbReference type="AlphaFoldDB" id="A0A9J6DD99"/>
<dbReference type="InterPro" id="IPR018222">
    <property type="entry name" value="Nuclear_transport_factor_2_euk"/>
</dbReference>
<keyword evidence="1" id="KW-0813">Transport</keyword>
<organism evidence="3 4">
    <name type="scientific">Rhipicephalus microplus</name>
    <name type="common">Cattle tick</name>
    <name type="synonym">Boophilus microplus</name>
    <dbReference type="NCBI Taxonomy" id="6941"/>
    <lineage>
        <taxon>Eukaryota</taxon>
        <taxon>Metazoa</taxon>
        <taxon>Ecdysozoa</taxon>
        <taxon>Arthropoda</taxon>
        <taxon>Chelicerata</taxon>
        <taxon>Arachnida</taxon>
        <taxon>Acari</taxon>
        <taxon>Parasitiformes</taxon>
        <taxon>Ixodida</taxon>
        <taxon>Ixodoidea</taxon>
        <taxon>Ixodidae</taxon>
        <taxon>Rhipicephalinae</taxon>
        <taxon>Rhipicephalus</taxon>
        <taxon>Boophilus</taxon>
    </lineage>
</organism>
<comment type="caution">
    <text evidence="3">The sequence shown here is derived from an EMBL/GenBank/DDBJ whole genome shotgun (WGS) entry which is preliminary data.</text>
</comment>